<keyword evidence="3" id="KW-1185">Reference proteome</keyword>
<evidence type="ECO:0000313" key="3">
    <source>
        <dbReference type="Proteomes" id="UP000288216"/>
    </source>
</evidence>
<comment type="caution">
    <text evidence="2">The sequence shown here is derived from an EMBL/GenBank/DDBJ whole genome shotgun (WGS) entry which is preliminary data.</text>
</comment>
<evidence type="ECO:0000313" key="2">
    <source>
        <dbReference type="EMBL" id="GCB61626.1"/>
    </source>
</evidence>
<evidence type="ECO:0008006" key="4">
    <source>
        <dbReference type="Google" id="ProtNLM"/>
    </source>
</evidence>
<dbReference type="GO" id="GO:0003676">
    <property type="term" value="F:nucleic acid binding"/>
    <property type="evidence" value="ECO:0007669"/>
    <property type="project" value="InterPro"/>
</dbReference>
<protein>
    <recommendedName>
        <fullName evidence="4">RNase H type-1 domain-containing protein</fullName>
    </recommendedName>
</protein>
<organism evidence="2 3">
    <name type="scientific">Scyliorhinus torazame</name>
    <name type="common">Cloudy catshark</name>
    <name type="synonym">Catulus torazame</name>
    <dbReference type="NCBI Taxonomy" id="75743"/>
    <lineage>
        <taxon>Eukaryota</taxon>
        <taxon>Metazoa</taxon>
        <taxon>Chordata</taxon>
        <taxon>Craniata</taxon>
        <taxon>Vertebrata</taxon>
        <taxon>Chondrichthyes</taxon>
        <taxon>Elasmobranchii</taxon>
        <taxon>Galeomorphii</taxon>
        <taxon>Galeoidea</taxon>
        <taxon>Carcharhiniformes</taxon>
        <taxon>Scyliorhinidae</taxon>
        <taxon>Scyliorhinus</taxon>
    </lineage>
</organism>
<sequence>MQGTEHESAVEVEEDTSGGLAEEPLVGEGVSNLSVDGAWKYRGEEPCMAWAVVDTESELIAEQIPGNHSAQIAGLIALTKALEWGKKK</sequence>
<name>A0A401NL74_SCYTO</name>
<reference evidence="2 3" key="1">
    <citation type="journal article" date="2018" name="Nat. Ecol. Evol.">
        <title>Shark genomes provide insights into elasmobranch evolution and the origin of vertebrates.</title>
        <authorList>
            <person name="Hara Y"/>
            <person name="Yamaguchi K"/>
            <person name="Onimaru K"/>
            <person name="Kadota M"/>
            <person name="Koyanagi M"/>
            <person name="Keeley SD"/>
            <person name="Tatsumi K"/>
            <person name="Tanaka K"/>
            <person name="Motone F"/>
            <person name="Kageyama Y"/>
            <person name="Nozu R"/>
            <person name="Adachi N"/>
            <person name="Nishimura O"/>
            <person name="Nakagawa R"/>
            <person name="Tanegashima C"/>
            <person name="Kiyatake I"/>
            <person name="Matsumoto R"/>
            <person name="Murakumo K"/>
            <person name="Nishida K"/>
            <person name="Terakita A"/>
            <person name="Kuratani S"/>
            <person name="Sato K"/>
            <person name="Hyodo S Kuraku.S."/>
        </authorList>
    </citation>
    <scope>NUCLEOTIDE SEQUENCE [LARGE SCALE GENOMIC DNA]</scope>
</reference>
<evidence type="ECO:0000256" key="1">
    <source>
        <dbReference type="SAM" id="MobiDB-lite"/>
    </source>
</evidence>
<dbReference type="InterPro" id="IPR036397">
    <property type="entry name" value="RNaseH_sf"/>
</dbReference>
<proteinExistence type="predicted"/>
<accession>A0A401NL74</accession>
<dbReference type="Gene3D" id="3.30.420.10">
    <property type="entry name" value="Ribonuclease H-like superfamily/Ribonuclease H"/>
    <property type="match status" value="1"/>
</dbReference>
<feature type="region of interest" description="Disordered" evidence="1">
    <location>
        <begin position="1"/>
        <end position="28"/>
    </location>
</feature>
<dbReference type="Proteomes" id="UP000288216">
    <property type="component" value="Unassembled WGS sequence"/>
</dbReference>
<gene>
    <name evidence="2" type="ORF">scyTo_0007081</name>
</gene>
<dbReference type="AlphaFoldDB" id="A0A401NL74"/>
<dbReference type="EMBL" id="BFAA01002500">
    <property type="protein sequence ID" value="GCB61626.1"/>
    <property type="molecule type" value="Genomic_DNA"/>
</dbReference>